<dbReference type="RefSeq" id="XP_009524482.1">
    <property type="nucleotide sequence ID" value="XM_009526187.1"/>
</dbReference>
<accession>G4Z713</accession>
<dbReference type="InParanoid" id="G4Z713"/>
<dbReference type="GO" id="GO:0003924">
    <property type="term" value="F:GTPase activity"/>
    <property type="evidence" value="ECO:0007669"/>
    <property type="project" value="InterPro"/>
</dbReference>
<dbReference type="EMBL" id="JH159153">
    <property type="protein sequence ID" value="EGZ21765.1"/>
    <property type="molecule type" value="Genomic_DNA"/>
</dbReference>
<evidence type="ECO:0000256" key="3">
    <source>
        <dbReference type="ARBA" id="ARBA00023134"/>
    </source>
</evidence>
<evidence type="ECO:0000256" key="6">
    <source>
        <dbReference type="SAM" id="MobiDB-lite"/>
    </source>
</evidence>
<dbReference type="Gene3D" id="1.20.1000.10">
    <property type="entry name" value="Guanylate-binding protein, C-terminal domain"/>
    <property type="match status" value="1"/>
</dbReference>
<name>G4Z713_PHYSP</name>
<evidence type="ECO:0000313" key="8">
    <source>
        <dbReference type="EMBL" id="EGZ21765.1"/>
    </source>
</evidence>
<dbReference type="SUPFAM" id="SSF52540">
    <property type="entry name" value="P-loop containing nucleoside triphosphate hydrolases"/>
    <property type="match status" value="1"/>
</dbReference>
<dbReference type="Pfam" id="PF02841">
    <property type="entry name" value="GBP_C"/>
    <property type="match status" value="1"/>
</dbReference>
<sequence>MSAPVCLIEGGADGLRVTEDGVRLLESLHEPVAIVCLAGQYRTGKSFFLNQLASHRDDLRATSKANGFRVGPTTESCTRGIWLWSPQPPVRNPAGQLVLFLDTEGMASTDNDESYDAKIFSLGLLLSSLFVFNTMGVIDEGAIDRLYLVSELTKHVCVSTHPTTGSSSANGFGSNNSNAEEAALSDDKLEESRALAPHFPPFVWLLRDFLLDMQINGNALTANEYLEKALDAREVSTTASESTRMRQVERNRTRASIRVLFGRRECLTLVRPVTDERDLRRAAELPNSELRPEFVDQMTAVRCRLLSAVTAKELLGKTLDGPQVAQLVRCYTDTMNSGAVPDIKAAWEYVSDATCQAALAAAIELYDTLMEATTGKKKPPKKVNDEGDSEDTDEVEGETDDGSGGADGDEPRILSQAEFETIYKEAQEQALNLFKVRSVEGSSRATCYQKLKQHMHTRRTALIAQLQKRSSRFCVKVLAKLRAKFLTRPLAAGAWDAAANKEGAFQATMEVLEEVYERKARGPAKKKAFYQFLRVDALVFFEALFQRMASNHVHDRAEWERKREQLGHLHENEKMDWKQQLQAKSMETQQLLETKAHLEDKVATQAERISELQHVSQQQIDAIGDLENQRKGLNEDIDRLHAAAAELTKELEKTQLRLQHKEETLAKVEAEAHTTRQELTKQVESLRATHQGEKEDWIRRAADQTAEKSMLQKQLKQADLDAQQQNREMELLDKERHQLQQLYETEVETRVQLERDYELLRGGNEEIQRKLKESAAHQLKAKQAAEREQARLEARLKRFQMQLGSIEGDREVEEVLQDCVASVVRQADEDRIITLQEERRMLQEQLGDLHEKISTLPDFYVRQIFCAPEPVTNFFDALTSVVGDPSKW</sequence>
<dbReference type="InterPro" id="IPR027417">
    <property type="entry name" value="P-loop_NTPase"/>
</dbReference>
<dbReference type="OMA" id="ELTKHVC"/>
<dbReference type="SUPFAM" id="SSF48340">
    <property type="entry name" value="Interferon-induced guanylate-binding protein 1 (GBP1), C-terminal domain"/>
    <property type="match status" value="1"/>
</dbReference>
<proteinExistence type="inferred from homology"/>
<feature type="region of interest" description="Disordered" evidence="6">
    <location>
        <begin position="374"/>
        <end position="411"/>
    </location>
</feature>
<reference evidence="8 9" key="1">
    <citation type="journal article" date="2006" name="Science">
        <title>Phytophthora genome sequences uncover evolutionary origins and mechanisms of pathogenesis.</title>
        <authorList>
            <person name="Tyler B.M."/>
            <person name="Tripathy S."/>
            <person name="Zhang X."/>
            <person name="Dehal P."/>
            <person name="Jiang R.H."/>
            <person name="Aerts A."/>
            <person name="Arredondo F.D."/>
            <person name="Baxter L."/>
            <person name="Bensasson D."/>
            <person name="Beynon J.L."/>
            <person name="Chapman J."/>
            <person name="Damasceno C.M."/>
            <person name="Dorrance A.E."/>
            <person name="Dou D."/>
            <person name="Dickerman A.W."/>
            <person name="Dubchak I.L."/>
            <person name="Garbelotto M."/>
            <person name="Gijzen M."/>
            <person name="Gordon S.G."/>
            <person name="Govers F."/>
            <person name="Grunwald N.J."/>
            <person name="Huang W."/>
            <person name="Ivors K.L."/>
            <person name="Jones R.W."/>
            <person name="Kamoun S."/>
            <person name="Krampis K."/>
            <person name="Lamour K.H."/>
            <person name="Lee M.K."/>
            <person name="McDonald W.H."/>
            <person name="Medina M."/>
            <person name="Meijer H.J."/>
            <person name="Nordberg E.K."/>
            <person name="Maclean D.J."/>
            <person name="Ospina-Giraldo M.D."/>
            <person name="Morris P.F."/>
            <person name="Phuntumart V."/>
            <person name="Putnam N.H."/>
            <person name="Rash S."/>
            <person name="Rose J.K."/>
            <person name="Sakihama Y."/>
            <person name="Salamov A.A."/>
            <person name="Savidor A."/>
            <person name="Scheuring C.F."/>
            <person name="Smith B.M."/>
            <person name="Sobral B.W."/>
            <person name="Terry A."/>
            <person name="Torto-Alalibo T.A."/>
            <person name="Win J."/>
            <person name="Xu Z."/>
            <person name="Zhang H."/>
            <person name="Grigoriev I.V."/>
            <person name="Rokhsar D.S."/>
            <person name="Boore J.L."/>
        </authorList>
    </citation>
    <scope>NUCLEOTIDE SEQUENCE [LARGE SCALE GENOMIC DNA]</scope>
    <source>
        <strain evidence="8 9">P6497</strain>
    </source>
</reference>
<dbReference type="PROSITE" id="PS51715">
    <property type="entry name" value="G_GB1_RHD3"/>
    <property type="match status" value="1"/>
</dbReference>
<evidence type="ECO:0000259" key="7">
    <source>
        <dbReference type="PROSITE" id="PS51715"/>
    </source>
</evidence>
<dbReference type="InterPro" id="IPR003191">
    <property type="entry name" value="Guanylate-bd/ATL_C"/>
</dbReference>
<comment type="similarity">
    <text evidence="4">Belongs to the TRAFAC class dynamin-like GTPase superfamily. GB1/RHD3 GTPase family.</text>
</comment>
<dbReference type="KEGG" id="psoj:PHYSODRAFT_313827"/>
<keyword evidence="9" id="KW-1185">Reference proteome</keyword>
<dbReference type="InterPro" id="IPR030386">
    <property type="entry name" value="G_GB1_RHD3_dom"/>
</dbReference>
<feature type="coiled-coil region" evidence="5">
    <location>
        <begin position="623"/>
        <end position="852"/>
    </location>
</feature>
<keyword evidence="1" id="KW-0547">Nucleotide-binding</keyword>
<keyword evidence="5" id="KW-0175">Coiled coil</keyword>
<dbReference type="InterPro" id="IPR015894">
    <property type="entry name" value="Guanylate-bd_N"/>
</dbReference>
<feature type="region of interest" description="Disordered" evidence="6">
    <location>
        <begin position="163"/>
        <end position="183"/>
    </location>
</feature>
<feature type="compositionally biased region" description="Low complexity" evidence="6">
    <location>
        <begin position="165"/>
        <end position="179"/>
    </location>
</feature>
<dbReference type="PANTHER" id="PTHR10751">
    <property type="entry name" value="GUANYLATE BINDING PROTEIN"/>
    <property type="match status" value="1"/>
</dbReference>
<evidence type="ECO:0000256" key="1">
    <source>
        <dbReference type="ARBA" id="ARBA00022741"/>
    </source>
</evidence>
<dbReference type="GO" id="GO:0005525">
    <property type="term" value="F:GTP binding"/>
    <property type="evidence" value="ECO:0007669"/>
    <property type="project" value="UniProtKB-KW"/>
</dbReference>
<gene>
    <name evidence="8" type="ORF">PHYSODRAFT_313827</name>
</gene>
<dbReference type="Gene3D" id="3.40.50.300">
    <property type="entry name" value="P-loop containing nucleotide triphosphate hydrolases"/>
    <property type="match status" value="1"/>
</dbReference>
<dbReference type="SMR" id="G4Z713"/>
<evidence type="ECO:0000256" key="4">
    <source>
        <dbReference type="PROSITE-ProRule" id="PRU01052"/>
    </source>
</evidence>
<evidence type="ECO:0000256" key="5">
    <source>
        <dbReference type="SAM" id="Coils"/>
    </source>
</evidence>
<dbReference type="Proteomes" id="UP000002640">
    <property type="component" value="Unassembled WGS sequence"/>
</dbReference>
<dbReference type="AlphaFoldDB" id="G4Z713"/>
<organism evidence="8 9">
    <name type="scientific">Phytophthora sojae (strain P6497)</name>
    <name type="common">Soybean stem and root rot agent</name>
    <name type="synonym">Phytophthora megasperma f. sp. glycines</name>
    <dbReference type="NCBI Taxonomy" id="1094619"/>
    <lineage>
        <taxon>Eukaryota</taxon>
        <taxon>Sar</taxon>
        <taxon>Stramenopiles</taxon>
        <taxon>Oomycota</taxon>
        <taxon>Peronosporomycetes</taxon>
        <taxon>Peronosporales</taxon>
        <taxon>Peronosporaceae</taxon>
        <taxon>Phytophthora</taxon>
    </lineage>
</organism>
<evidence type="ECO:0000313" key="9">
    <source>
        <dbReference type="Proteomes" id="UP000002640"/>
    </source>
</evidence>
<dbReference type="GeneID" id="20643656"/>
<evidence type="ECO:0000256" key="2">
    <source>
        <dbReference type="ARBA" id="ARBA00022801"/>
    </source>
</evidence>
<dbReference type="InterPro" id="IPR036543">
    <property type="entry name" value="Guanylate-bd_C_sf"/>
</dbReference>
<feature type="domain" description="GB1/RHD3-type G" evidence="7">
    <location>
        <begin position="29"/>
        <end position="311"/>
    </location>
</feature>
<keyword evidence="3" id="KW-0342">GTP-binding</keyword>
<protein>
    <recommendedName>
        <fullName evidence="7">GB1/RHD3-type G domain-containing protein</fullName>
    </recommendedName>
</protein>
<dbReference type="Pfam" id="PF02263">
    <property type="entry name" value="GBP"/>
    <property type="match status" value="2"/>
</dbReference>
<feature type="compositionally biased region" description="Acidic residues" evidence="6">
    <location>
        <begin position="386"/>
        <end position="401"/>
    </location>
</feature>
<dbReference type="FunFam" id="3.40.50.300:FF:002581">
    <property type="entry name" value="Guanylate-binding protein 4"/>
    <property type="match status" value="1"/>
</dbReference>
<keyword evidence="2" id="KW-0378">Hydrolase</keyword>